<evidence type="ECO:0000313" key="3">
    <source>
        <dbReference type="Proteomes" id="UP000054342"/>
    </source>
</evidence>
<feature type="region of interest" description="Disordered" evidence="1">
    <location>
        <begin position="1"/>
        <end position="41"/>
    </location>
</feature>
<accession>A0A0D2D9D8</accession>
<evidence type="ECO:0000313" key="2">
    <source>
        <dbReference type="EMBL" id="KIW58912.1"/>
    </source>
</evidence>
<dbReference type="RefSeq" id="XP_013319496.1">
    <property type="nucleotide sequence ID" value="XM_013464042.1"/>
</dbReference>
<feature type="compositionally biased region" description="Basic and acidic residues" evidence="1">
    <location>
        <begin position="346"/>
        <end position="373"/>
    </location>
</feature>
<feature type="compositionally biased region" description="Polar residues" evidence="1">
    <location>
        <begin position="1"/>
        <end position="11"/>
    </location>
</feature>
<dbReference type="OrthoDB" id="76567at2759"/>
<protein>
    <submittedName>
        <fullName evidence="2">Uncharacterized protein</fullName>
    </submittedName>
</protein>
<proteinExistence type="predicted"/>
<dbReference type="EMBL" id="KN847318">
    <property type="protein sequence ID" value="KIW58912.1"/>
    <property type="molecule type" value="Genomic_DNA"/>
</dbReference>
<evidence type="ECO:0000256" key="1">
    <source>
        <dbReference type="SAM" id="MobiDB-lite"/>
    </source>
</evidence>
<gene>
    <name evidence="2" type="ORF">PV05_03405</name>
</gene>
<organism evidence="2 3">
    <name type="scientific">Exophiala xenobiotica</name>
    <dbReference type="NCBI Taxonomy" id="348802"/>
    <lineage>
        <taxon>Eukaryota</taxon>
        <taxon>Fungi</taxon>
        <taxon>Dikarya</taxon>
        <taxon>Ascomycota</taxon>
        <taxon>Pezizomycotina</taxon>
        <taxon>Eurotiomycetes</taxon>
        <taxon>Chaetothyriomycetidae</taxon>
        <taxon>Chaetothyriales</taxon>
        <taxon>Herpotrichiellaceae</taxon>
        <taxon>Exophiala</taxon>
    </lineage>
</organism>
<sequence length="373" mass="42811">MASRRGTTNGSAPGAASVTLPTESPLSSSDSTPPQETNEAHEARRYLKTLLTGQDLDLSEKPRRFVIPTFAFYELLNEPGFDSVLERLKRKISYDARKSILTIFPMSGQRHGYILDWLHKVAVSASLTLDPWICRRVFFINNTKFYQFEGEWDGSLKFPDFTVAWRNDVDGPDLHTVVEVGCSQSRDSLLEVRDAYLRGMPSLSRFISINVIETPEYVSPKNIDIDELREVKIKAIQSDSDKGSAWYKGIQWVGETTISWEVWERDPTSGEPVQVFEATVDPNDSEGRLPFFEIPRIMALGVEAVTVKPADIHDFWQMAIKEEAKLRIWEYVADVEKRRKSAADIAEQKDEATKTRQKRNEERTERWERRSER</sequence>
<dbReference type="HOGENOM" id="CLU_058657_0_0_1"/>
<dbReference type="GeneID" id="25325313"/>
<dbReference type="AlphaFoldDB" id="A0A0D2D9D8"/>
<keyword evidence="3" id="KW-1185">Reference proteome</keyword>
<reference evidence="2 3" key="1">
    <citation type="submission" date="2015-01" db="EMBL/GenBank/DDBJ databases">
        <title>The Genome Sequence of Exophiala xenobiotica CBS118157.</title>
        <authorList>
            <consortium name="The Broad Institute Genomics Platform"/>
            <person name="Cuomo C."/>
            <person name="de Hoog S."/>
            <person name="Gorbushina A."/>
            <person name="Stielow B."/>
            <person name="Teixiera M."/>
            <person name="Abouelleil A."/>
            <person name="Chapman S.B."/>
            <person name="Priest M."/>
            <person name="Young S.K."/>
            <person name="Wortman J."/>
            <person name="Nusbaum C."/>
            <person name="Birren B."/>
        </authorList>
    </citation>
    <scope>NUCLEOTIDE SEQUENCE [LARGE SCALE GENOMIC DNA]</scope>
    <source>
        <strain evidence="2 3">CBS 118157</strain>
    </source>
</reference>
<name>A0A0D2D9D8_9EURO</name>
<feature type="compositionally biased region" description="Polar residues" evidence="1">
    <location>
        <begin position="19"/>
        <end position="37"/>
    </location>
</feature>
<feature type="region of interest" description="Disordered" evidence="1">
    <location>
        <begin position="342"/>
        <end position="373"/>
    </location>
</feature>
<dbReference type="Proteomes" id="UP000054342">
    <property type="component" value="Unassembled WGS sequence"/>
</dbReference>